<keyword evidence="6 7" id="KW-0472">Membrane</keyword>
<dbReference type="InterPro" id="IPR027417">
    <property type="entry name" value="P-loop_NTPase"/>
</dbReference>
<feature type="transmembrane region" description="Helical" evidence="7">
    <location>
        <begin position="56"/>
        <end position="76"/>
    </location>
</feature>
<feature type="transmembrane region" description="Helical" evidence="7">
    <location>
        <begin position="144"/>
        <end position="172"/>
    </location>
</feature>
<feature type="domain" description="ABC transmembrane type-1" evidence="9">
    <location>
        <begin position="25"/>
        <end position="299"/>
    </location>
</feature>
<evidence type="ECO:0000256" key="1">
    <source>
        <dbReference type="ARBA" id="ARBA00004651"/>
    </source>
</evidence>
<dbReference type="Pfam" id="PF00664">
    <property type="entry name" value="ABC_membrane"/>
    <property type="match status" value="1"/>
</dbReference>
<evidence type="ECO:0000256" key="4">
    <source>
        <dbReference type="ARBA" id="ARBA00022840"/>
    </source>
</evidence>
<dbReference type="PROSITE" id="PS50929">
    <property type="entry name" value="ABC_TM1F"/>
    <property type="match status" value="1"/>
</dbReference>
<dbReference type="SUPFAM" id="SSF52540">
    <property type="entry name" value="P-loop containing nucleoside triphosphate hydrolases"/>
    <property type="match status" value="1"/>
</dbReference>
<dbReference type="InterPro" id="IPR039421">
    <property type="entry name" value="Type_1_exporter"/>
</dbReference>
<dbReference type="Proteomes" id="UP000054729">
    <property type="component" value="Unassembled WGS sequence"/>
</dbReference>
<dbReference type="InterPro" id="IPR017871">
    <property type="entry name" value="ABC_transporter-like_CS"/>
</dbReference>
<dbReference type="EMBL" id="LNZB01000015">
    <property type="protein sequence ID" value="KTD82265.1"/>
    <property type="molecule type" value="Genomic_DNA"/>
</dbReference>
<comment type="subcellular location">
    <subcellularLocation>
        <location evidence="1">Cell membrane</location>
        <topology evidence="1">Multi-pass membrane protein</topology>
    </subcellularLocation>
</comment>
<dbReference type="PANTHER" id="PTHR43394">
    <property type="entry name" value="ATP-DEPENDENT PERMEASE MDL1, MITOCHONDRIAL"/>
    <property type="match status" value="1"/>
</dbReference>
<dbReference type="RefSeq" id="WP_058479565.1">
    <property type="nucleotide sequence ID" value="NZ_CAAAIQ010000006.1"/>
</dbReference>
<dbReference type="GO" id="GO:0015421">
    <property type="term" value="F:ABC-type oligopeptide transporter activity"/>
    <property type="evidence" value="ECO:0007669"/>
    <property type="project" value="TreeGrafter"/>
</dbReference>
<keyword evidence="11" id="KW-1185">Reference proteome</keyword>
<dbReference type="GO" id="GO:0030253">
    <property type="term" value="P:protein secretion by the type I secretion system"/>
    <property type="evidence" value="ECO:0007669"/>
    <property type="project" value="InterPro"/>
</dbReference>
<dbReference type="PANTHER" id="PTHR43394:SF1">
    <property type="entry name" value="ATP-BINDING CASSETTE SUB-FAMILY B MEMBER 10, MITOCHONDRIAL"/>
    <property type="match status" value="1"/>
</dbReference>
<dbReference type="SUPFAM" id="SSF90123">
    <property type="entry name" value="ABC transporter transmembrane region"/>
    <property type="match status" value="1"/>
</dbReference>
<dbReference type="SMART" id="SM00382">
    <property type="entry name" value="AAA"/>
    <property type="match status" value="1"/>
</dbReference>
<dbReference type="GO" id="GO:0005524">
    <property type="term" value="F:ATP binding"/>
    <property type="evidence" value="ECO:0007669"/>
    <property type="project" value="UniProtKB-KW"/>
</dbReference>
<organism evidence="10 11">
    <name type="scientific">Legionella waltersii</name>
    <dbReference type="NCBI Taxonomy" id="66969"/>
    <lineage>
        <taxon>Bacteria</taxon>
        <taxon>Pseudomonadati</taxon>
        <taxon>Pseudomonadota</taxon>
        <taxon>Gammaproteobacteria</taxon>
        <taxon>Legionellales</taxon>
        <taxon>Legionellaceae</taxon>
        <taxon>Legionella</taxon>
    </lineage>
</organism>
<dbReference type="GO" id="GO:0016887">
    <property type="term" value="F:ATP hydrolysis activity"/>
    <property type="evidence" value="ECO:0007669"/>
    <property type="project" value="InterPro"/>
</dbReference>
<gene>
    <name evidence="10" type="ORF">Lwal_0742</name>
</gene>
<name>A0A0W1ALR8_9GAMM</name>
<feature type="transmembrane region" description="Helical" evidence="7">
    <location>
        <begin position="246"/>
        <end position="264"/>
    </location>
</feature>
<dbReference type="InterPro" id="IPR010128">
    <property type="entry name" value="ATPase_T1SS_PrtD-like"/>
</dbReference>
<dbReference type="OrthoDB" id="9806127at2"/>
<evidence type="ECO:0000256" key="3">
    <source>
        <dbReference type="ARBA" id="ARBA00022741"/>
    </source>
</evidence>
<sequence length="573" mass="63392">MNQHDKNANLYTYLYHSCQHALLYIGLFSLFINLFMLTIPVYMMQIFDRVLAARNYQTLIFLTLIAAFILLILSILDMVRIRIAGRISNWLDERLSPAALLSGPDCILNGNNYPQLVLKDIAQLKSILSGSFLFTLMDTPWVPIYLLVIVLISPLLGVVATVGAILLFAIAIMNQRLTHKIQTKIDNSSMMNTFNTSNTLRHAEVIQAMGMLGHLINGWQEKNKKSLELTEELNKLSSVIISSSKFARMLLQVLILAVGAYLVLNNQITGGMMIAASILMSRALSPVDQAIGAWKQFQHGKEIMERLKAHFENSSQRNTSIKLPKPKGLLSVEGLCLSSSSAEPRMILEDIHFKVKPGEILALLGPSAAGKTTLARLICGIVKPTSGSVRLDGADVYHWDRNDFGHYVGYLPQDIELFSASIKDNIARLGPVDELAVIKAAQLAGCHDMILHLPNGYESLIQSSISQLSGGQRQRVALARALYGDPQLIVLDEPNSNLDAEGEFALLNALLKLKEQKCTIVVISHRPNLIQYADNIVLLSDGKIKMAGTKEKVLAKLQLIKTEHQQRSSYGMG</sequence>
<dbReference type="InterPro" id="IPR003439">
    <property type="entry name" value="ABC_transporter-like_ATP-bd"/>
</dbReference>
<dbReference type="InterPro" id="IPR036640">
    <property type="entry name" value="ABC1_TM_sf"/>
</dbReference>
<dbReference type="Pfam" id="PF00005">
    <property type="entry name" value="ABC_tran"/>
    <property type="match status" value="1"/>
</dbReference>
<dbReference type="AlphaFoldDB" id="A0A0W1ALR8"/>
<evidence type="ECO:0000256" key="6">
    <source>
        <dbReference type="ARBA" id="ARBA00023136"/>
    </source>
</evidence>
<feature type="domain" description="ABC transporter" evidence="8">
    <location>
        <begin position="330"/>
        <end position="566"/>
    </location>
</feature>
<dbReference type="GO" id="GO:0030256">
    <property type="term" value="C:type I protein secretion system complex"/>
    <property type="evidence" value="ECO:0007669"/>
    <property type="project" value="InterPro"/>
</dbReference>
<dbReference type="STRING" id="66969.Lwal_0742"/>
<keyword evidence="3" id="KW-0547">Nucleotide-binding</keyword>
<evidence type="ECO:0000259" key="9">
    <source>
        <dbReference type="PROSITE" id="PS50929"/>
    </source>
</evidence>
<keyword evidence="4" id="KW-0067">ATP-binding</keyword>
<dbReference type="InterPro" id="IPR011527">
    <property type="entry name" value="ABC1_TM_dom"/>
</dbReference>
<dbReference type="PATRIC" id="fig|66969.6.peg.811"/>
<keyword evidence="5 7" id="KW-1133">Transmembrane helix</keyword>
<accession>A0A0W1ALR8</accession>
<reference evidence="10 11" key="1">
    <citation type="submission" date="2015-11" db="EMBL/GenBank/DDBJ databases">
        <title>Genomic analysis of 38 Legionella species identifies large and diverse effector repertoires.</title>
        <authorList>
            <person name="Burstein D."/>
            <person name="Amaro F."/>
            <person name="Zusman T."/>
            <person name="Lifshitz Z."/>
            <person name="Cohen O."/>
            <person name="Gilbert J.A."/>
            <person name="Pupko T."/>
            <person name="Shuman H.A."/>
            <person name="Segal G."/>
        </authorList>
    </citation>
    <scope>NUCLEOTIDE SEQUENCE [LARGE SCALE GENOMIC DNA]</scope>
    <source>
        <strain evidence="10 11">ATCC 51914</strain>
    </source>
</reference>
<proteinExistence type="predicted"/>
<evidence type="ECO:0000259" key="8">
    <source>
        <dbReference type="PROSITE" id="PS50893"/>
    </source>
</evidence>
<dbReference type="PROSITE" id="PS00211">
    <property type="entry name" value="ABC_TRANSPORTER_1"/>
    <property type="match status" value="1"/>
</dbReference>
<protein>
    <submittedName>
        <fullName evidence="10">Toxin secretion ATP binding protein</fullName>
    </submittedName>
</protein>
<keyword evidence="2 7" id="KW-0812">Transmembrane</keyword>
<evidence type="ECO:0000313" key="11">
    <source>
        <dbReference type="Proteomes" id="UP000054729"/>
    </source>
</evidence>
<dbReference type="GO" id="GO:0005886">
    <property type="term" value="C:plasma membrane"/>
    <property type="evidence" value="ECO:0007669"/>
    <property type="project" value="UniProtKB-SubCell"/>
</dbReference>
<feature type="transmembrane region" description="Helical" evidence="7">
    <location>
        <begin position="21"/>
        <end position="44"/>
    </location>
</feature>
<dbReference type="Gene3D" id="1.20.1560.10">
    <property type="entry name" value="ABC transporter type 1, transmembrane domain"/>
    <property type="match status" value="1"/>
</dbReference>
<dbReference type="Gene3D" id="3.40.50.300">
    <property type="entry name" value="P-loop containing nucleotide triphosphate hydrolases"/>
    <property type="match status" value="1"/>
</dbReference>
<evidence type="ECO:0000256" key="5">
    <source>
        <dbReference type="ARBA" id="ARBA00022989"/>
    </source>
</evidence>
<evidence type="ECO:0000256" key="7">
    <source>
        <dbReference type="SAM" id="Phobius"/>
    </source>
</evidence>
<dbReference type="PROSITE" id="PS50893">
    <property type="entry name" value="ABC_TRANSPORTER_2"/>
    <property type="match status" value="1"/>
</dbReference>
<comment type="caution">
    <text evidence="10">The sequence shown here is derived from an EMBL/GenBank/DDBJ whole genome shotgun (WGS) entry which is preliminary data.</text>
</comment>
<evidence type="ECO:0000256" key="2">
    <source>
        <dbReference type="ARBA" id="ARBA00022692"/>
    </source>
</evidence>
<dbReference type="InterPro" id="IPR003593">
    <property type="entry name" value="AAA+_ATPase"/>
</dbReference>
<dbReference type="NCBIfam" id="TIGR01842">
    <property type="entry name" value="type_I_sec_PrtD"/>
    <property type="match status" value="1"/>
</dbReference>
<evidence type="ECO:0000313" key="10">
    <source>
        <dbReference type="EMBL" id="KTD82265.1"/>
    </source>
</evidence>